<protein>
    <submittedName>
        <fullName evidence="1">Uncharacterized protein</fullName>
    </submittedName>
</protein>
<evidence type="ECO:0000313" key="1">
    <source>
        <dbReference type="EMBL" id="PTB80316.1"/>
    </source>
</evidence>
<evidence type="ECO:0000313" key="2">
    <source>
        <dbReference type="Proteomes" id="UP000240760"/>
    </source>
</evidence>
<proteinExistence type="predicted"/>
<dbReference type="AlphaFoldDB" id="A0A2T4CFI9"/>
<keyword evidence="2" id="KW-1185">Reference proteome</keyword>
<name>A0A2T4CFI9_TRILO</name>
<dbReference type="EMBL" id="KZ679127">
    <property type="protein sequence ID" value="PTB80316.1"/>
    <property type="molecule type" value="Genomic_DNA"/>
</dbReference>
<reference evidence="1 2" key="1">
    <citation type="submission" date="2016-07" db="EMBL/GenBank/DDBJ databases">
        <title>Multiple horizontal gene transfer events from other fungi enriched the ability of initially mycotrophic Trichoderma (Ascomycota) to feed on dead plant biomass.</title>
        <authorList>
            <consortium name="DOE Joint Genome Institute"/>
            <person name="Aerts A."/>
            <person name="Atanasova L."/>
            <person name="Chenthamara K."/>
            <person name="Zhang J."/>
            <person name="Grujic M."/>
            <person name="Henrissat B."/>
            <person name="Kuo A."/>
            <person name="Salamov A."/>
            <person name="Lipzen A."/>
            <person name="Labutti K."/>
            <person name="Barry K."/>
            <person name="Miao Y."/>
            <person name="Rahimi M.J."/>
            <person name="Shen Q."/>
            <person name="Grigoriev I.V."/>
            <person name="Kubicek C.P."/>
            <person name="Druzhinina I.S."/>
        </authorList>
    </citation>
    <scope>NUCLEOTIDE SEQUENCE [LARGE SCALE GENOMIC DNA]</scope>
    <source>
        <strain evidence="1 2">ATCC 18648</strain>
    </source>
</reference>
<gene>
    <name evidence="1" type="ORF">M440DRAFT_1121967</name>
</gene>
<organism evidence="1 2">
    <name type="scientific">Trichoderma longibrachiatum ATCC 18648</name>
    <dbReference type="NCBI Taxonomy" id="983965"/>
    <lineage>
        <taxon>Eukaryota</taxon>
        <taxon>Fungi</taxon>
        <taxon>Dikarya</taxon>
        <taxon>Ascomycota</taxon>
        <taxon>Pezizomycotina</taxon>
        <taxon>Sordariomycetes</taxon>
        <taxon>Hypocreomycetidae</taxon>
        <taxon>Hypocreales</taxon>
        <taxon>Hypocreaceae</taxon>
        <taxon>Trichoderma</taxon>
    </lineage>
</organism>
<sequence>MEYNSALLAATYSLSYGRCISSNKGLIRLRDPSGVQVSSASEPSPASILTSWGSLLICSTHRPPFSRKINDYYSYDLPLSAEHRHSRSRTSELIRRRLCRSNYVFVVHKLVATCYPSALDYGLYGMTFTALLSWMRPEPAAALQVRLSYCRYRRDGRTRCATSS</sequence>
<dbReference type="Proteomes" id="UP000240760">
    <property type="component" value="Unassembled WGS sequence"/>
</dbReference>
<accession>A0A2T4CFI9</accession>